<evidence type="ECO:0000256" key="1">
    <source>
        <dbReference type="SAM" id="Phobius"/>
    </source>
</evidence>
<accession>A0AAD6MY51</accession>
<reference evidence="2" key="1">
    <citation type="journal article" date="2023" name="IMA Fungus">
        <title>Comparative genomic study of the Penicillium genus elucidates a diverse pangenome and 15 lateral gene transfer events.</title>
        <authorList>
            <person name="Petersen C."/>
            <person name="Sorensen T."/>
            <person name="Nielsen M.R."/>
            <person name="Sondergaard T.E."/>
            <person name="Sorensen J.L."/>
            <person name="Fitzpatrick D.A."/>
            <person name="Frisvad J.C."/>
            <person name="Nielsen K.L."/>
        </authorList>
    </citation>
    <scope>NUCLEOTIDE SEQUENCE</scope>
    <source>
        <strain evidence="2">IBT 17514</strain>
    </source>
</reference>
<keyword evidence="1" id="KW-0812">Transmembrane</keyword>
<organism evidence="2 3">
    <name type="scientific">Penicillium malachiteum</name>
    <dbReference type="NCBI Taxonomy" id="1324776"/>
    <lineage>
        <taxon>Eukaryota</taxon>
        <taxon>Fungi</taxon>
        <taxon>Dikarya</taxon>
        <taxon>Ascomycota</taxon>
        <taxon>Pezizomycotina</taxon>
        <taxon>Eurotiomycetes</taxon>
        <taxon>Eurotiomycetidae</taxon>
        <taxon>Eurotiales</taxon>
        <taxon>Aspergillaceae</taxon>
        <taxon>Penicillium</taxon>
    </lineage>
</organism>
<keyword evidence="1" id="KW-1133">Transmembrane helix</keyword>
<evidence type="ECO:0000313" key="3">
    <source>
        <dbReference type="Proteomes" id="UP001215712"/>
    </source>
</evidence>
<keyword evidence="3" id="KW-1185">Reference proteome</keyword>
<name>A0AAD6MY51_9EURO</name>
<dbReference type="AlphaFoldDB" id="A0AAD6MY51"/>
<feature type="transmembrane region" description="Helical" evidence="1">
    <location>
        <begin position="54"/>
        <end position="73"/>
    </location>
</feature>
<keyword evidence="1" id="KW-0472">Membrane</keyword>
<gene>
    <name evidence="2" type="ORF">N7493_003770</name>
</gene>
<proteinExistence type="predicted"/>
<comment type="caution">
    <text evidence="2">The sequence shown here is derived from an EMBL/GenBank/DDBJ whole genome shotgun (WGS) entry which is preliminary data.</text>
</comment>
<reference evidence="2" key="2">
    <citation type="submission" date="2023-01" db="EMBL/GenBank/DDBJ databases">
        <authorList>
            <person name="Petersen C."/>
        </authorList>
    </citation>
    <scope>NUCLEOTIDE SEQUENCE</scope>
    <source>
        <strain evidence="2">IBT 17514</strain>
    </source>
</reference>
<sequence>MSAPVGPIMQQLATLPARSRQGLSNLRQRLFQQGEKPKKEGQFLRTSLNVHRPVWITASGGVYTSLAAVYLATRYLKRIR</sequence>
<dbReference type="Proteomes" id="UP001215712">
    <property type="component" value="Unassembled WGS sequence"/>
</dbReference>
<evidence type="ECO:0000313" key="2">
    <source>
        <dbReference type="EMBL" id="KAJ5732289.1"/>
    </source>
</evidence>
<dbReference type="EMBL" id="JAQJAN010000004">
    <property type="protein sequence ID" value="KAJ5732289.1"/>
    <property type="molecule type" value="Genomic_DNA"/>
</dbReference>
<protein>
    <submittedName>
        <fullName evidence="2">Uncharacterized protein</fullName>
    </submittedName>
</protein>